<keyword evidence="2" id="KW-0479">Metal-binding</keyword>
<dbReference type="PROSITE" id="PS00028">
    <property type="entry name" value="ZINC_FINGER_C2H2_1"/>
    <property type="match status" value="5"/>
</dbReference>
<feature type="region of interest" description="Disordered" evidence="8">
    <location>
        <begin position="408"/>
        <end position="428"/>
    </location>
</feature>
<keyword evidence="5" id="KW-0862">Zinc</keyword>
<dbReference type="SMART" id="SM00355">
    <property type="entry name" value="ZnF_C2H2"/>
    <property type="match status" value="8"/>
</dbReference>
<sequence>MSDLIRGFRAQLTMSMDSNLRRAVFEIMMIFENSLHEYQMELGHKGEEVAQLKMKLQRAEIRLTEIECVGSRGTEVKKGGTEDVVNAPKPTDDVPEIDFEVPDDWCAPLACETVTREEYVCPSVRLRRLSIPLSQISIKQEVDQRDIDSNQQAKGVRRSRRGSLINKKTMQDKTIPTHDQGTQHPTQRNDIKQLLSGIKQVHTDTTIGTSLSKGGENVKGKKQKHTKKSKGEENKIVTSESTEKEIVKNRGEKMYSCRYCKKGFDTMFGRSVHIRSHKKCKGCKREFPSPSALKLHKPSCIKLKKLLAKKARSTNPPKHESLGEENLTAQQVIIKKESTASSSRPSESSTQNNKGNKKITCVHCNKTCRTSLNLEEHLCVHAGEKKFPCSMCSKPFQSKKALREHKRKMHKEQNISSETNESNAWTMPLENMDDISVELKSPEKEKSHANNHEDVQRDNIPDTSPSLIWETMGTRSPEGFICRLCLKPFTDTHGLIEHFPTHTGEKPFQCNVCSERFSNRAQLGGHEKMCWRRRKCAKCMKTFPSIARCNKHVLICGRDHTCSCEVCGKSFVHRACLRNHMERLHNKPV</sequence>
<dbReference type="GO" id="GO:0005634">
    <property type="term" value="C:nucleus"/>
    <property type="evidence" value="ECO:0007669"/>
    <property type="project" value="UniProtKB-SubCell"/>
</dbReference>
<dbReference type="Gene3D" id="3.30.160.60">
    <property type="entry name" value="Classic Zinc Finger"/>
    <property type="match status" value="5"/>
</dbReference>
<gene>
    <name evidence="10" type="ORF">OYC64_013166</name>
</gene>
<evidence type="ECO:0000256" key="2">
    <source>
        <dbReference type="ARBA" id="ARBA00022723"/>
    </source>
</evidence>
<dbReference type="EMBL" id="JBIYXZ010002087">
    <property type="protein sequence ID" value="KAL3044835.1"/>
    <property type="molecule type" value="Genomic_DNA"/>
</dbReference>
<dbReference type="AlphaFoldDB" id="A0ABD2FTG0"/>
<keyword evidence="11" id="KW-1185">Reference proteome</keyword>
<feature type="domain" description="C2H2-type" evidence="9">
    <location>
        <begin position="387"/>
        <end position="415"/>
    </location>
</feature>
<evidence type="ECO:0000256" key="8">
    <source>
        <dbReference type="SAM" id="MobiDB-lite"/>
    </source>
</evidence>
<reference evidence="10 11" key="1">
    <citation type="journal article" date="2022" name="G3 (Bethesda)">
        <title>Evaluating Illumina-, Nanopore-, and PacBio-based genome assembly strategies with the bald notothen, Trematomus borchgrevinki.</title>
        <authorList>
            <person name="Rayamajhi N."/>
            <person name="Cheng C.C."/>
            <person name="Catchen J.M."/>
        </authorList>
    </citation>
    <scope>NUCLEOTIDE SEQUENCE [LARGE SCALE GENOMIC DNA]</scope>
    <source>
        <strain evidence="10">AGRC-2024</strain>
    </source>
</reference>
<keyword evidence="6" id="KW-0539">Nucleus</keyword>
<feature type="region of interest" description="Disordered" evidence="8">
    <location>
        <begin position="147"/>
        <end position="187"/>
    </location>
</feature>
<feature type="domain" description="C2H2-type" evidence="9">
    <location>
        <begin position="480"/>
        <end position="507"/>
    </location>
</feature>
<protein>
    <recommendedName>
        <fullName evidence="9">C2H2-type domain-containing protein</fullName>
    </recommendedName>
</protein>
<feature type="compositionally biased region" description="Basic and acidic residues" evidence="8">
    <location>
        <begin position="442"/>
        <end position="460"/>
    </location>
</feature>
<feature type="domain" description="C2H2-type" evidence="9">
    <location>
        <begin position="560"/>
        <end position="589"/>
    </location>
</feature>
<proteinExistence type="predicted"/>
<keyword evidence="4 7" id="KW-0863">Zinc-finger</keyword>
<keyword evidence="3" id="KW-0677">Repeat</keyword>
<name>A0ABD2FTG0_PAGBO</name>
<comment type="subcellular location">
    <subcellularLocation>
        <location evidence="1">Nucleus</location>
    </subcellularLocation>
</comment>
<feature type="region of interest" description="Disordered" evidence="8">
    <location>
        <begin position="336"/>
        <end position="356"/>
    </location>
</feature>
<accession>A0ABD2FTG0</accession>
<organism evidence="10 11">
    <name type="scientific">Pagothenia borchgrevinki</name>
    <name type="common">Bald rockcod</name>
    <name type="synonym">Trematomus borchgrevinki</name>
    <dbReference type="NCBI Taxonomy" id="8213"/>
    <lineage>
        <taxon>Eukaryota</taxon>
        <taxon>Metazoa</taxon>
        <taxon>Chordata</taxon>
        <taxon>Craniata</taxon>
        <taxon>Vertebrata</taxon>
        <taxon>Euteleostomi</taxon>
        <taxon>Actinopterygii</taxon>
        <taxon>Neopterygii</taxon>
        <taxon>Teleostei</taxon>
        <taxon>Neoteleostei</taxon>
        <taxon>Acanthomorphata</taxon>
        <taxon>Eupercaria</taxon>
        <taxon>Perciformes</taxon>
        <taxon>Notothenioidei</taxon>
        <taxon>Nototheniidae</taxon>
        <taxon>Pagothenia</taxon>
    </lineage>
</organism>
<feature type="domain" description="C2H2-type" evidence="9">
    <location>
        <begin position="255"/>
        <end position="282"/>
    </location>
</feature>
<comment type="caution">
    <text evidence="10">The sequence shown here is derived from an EMBL/GenBank/DDBJ whole genome shotgun (WGS) entry which is preliminary data.</text>
</comment>
<reference evidence="10 11" key="2">
    <citation type="journal article" date="2024" name="G3 (Bethesda)">
        <title>The genome of the cryopelagic Antarctic bald notothen, Trematomus borchgrevinki.</title>
        <authorList>
            <person name="Rayamajhi N."/>
            <person name="Rivera-Colon A.G."/>
            <person name="Minhas B.F."/>
            <person name="Cheng C.C."/>
            <person name="Catchen J.M."/>
        </authorList>
    </citation>
    <scope>NUCLEOTIDE SEQUENCE [LARGE SCALE GENOMIC DNA]</scope>
    <source>
        <strain evidence="10">AGRC-2024</strain>
    </source>
</reference>
<evidence type="ECO:0000313" key="11">
    <source>
        <dbReference type="Proteomes" id="UP001619887"/>
    </source>
</evidence>
<evidence type="ECO:0000256" key="6">
    <source>
        <dbReference type="ARBA" id="ARBA00023242"/>
    </source>
</evidence>
<dbReference type="PROSITE" id="PS50157">
    <property type="entry name" value="ZINC_FINGER_C2H2_2"/>
    <property type="match status" value="6"/>
</dbReference>
<evidence type="ECO:0000259" key="9">
    <source>
        <dbReference type="PROSITE" id="PS50157"/>
    </source>
</evidence>
<evidence type="ECO:0000256" key="5">
    <source>
        <dbReference type="ARBA" id="ARBA00022833"/>
    </source>
</evidence>
<feature type="region of interest" description="Disordered" evidence="8">
    <location>
        <begin position="205"/>
        <end position="237"/>
    </location>
</feature>
<dbReference type="Proteomes" id="UP001619887">
    <property type="component" value="Unassembled WGS sequence"/>
</dbReference>
<evidence type="ECO:0000313" key="10">
    <source>
        <dbReference type="EMBL" id="KAL3044835.1"/>
    </source>
</evidence>
<evidence type="ECO:0000256" key="1">
    <source>
        <dbReference type="ARBA" id="ARBA00004123"/>
    </source>
</evidence>
<evidence type="ECO:0000256" key="3">
    <source>
        <dbReference type="ARBA" id="ARBA00022737"/>
    </source>
</evidence>
<feature type="region of interest" description="Disordered" evidence="8">
    <location>
        <begin position="442"/>
        <end position="463"/>
    </location>
</feature>
<feature type="domain" description="C2H2-type" evidence="9">
    <location>
        <begin position="359"/>
        <end position="386"/>
    </location>
</feature>
<dbReference type="Pfam" id="PF13912">
    <property type="entry name" value="zf-C2H2_6"/>
    <property type="match status" value="1"/>
</dbReference>
<dbReference type="PANTHER" id="PTHR24394:SF29">
    <property type="entry name" value="MYONEURIN"/>
    <property type="match status" value="1"/>
</dbReference>
<feature type="compositionally biased region" description="Polar residues" evidence="8">
    <location>
        <begin position="414"/>
        <end position="425"/>
    </location>
</feature>
<feature type="domain" description="C2H2-type" evidence="9">
    <location>
        <begin position="508"/>
        <end position="535"/>
    </location>
</feature>
<feature type="compositionally biased region" description="Low complexity" evidence="8">
    <location>
        <begin position="339"/>
        <end position="349"/>
    </location>
</feature>
<feature type="compositionally biased region" description="Polar residues" evidence="8">
    <location>
        <begin position="166"/>
        <end position="187"/>
    </location>
</feature>
<dbReference type="PANTHER" id="PTHR24394">
    <property type="entry name" value="ZINC FINGER PROTEIN"/>
    <property type="match status" value="1"/>
</dbReference>
<dbReference type="InterPro" id="IPR036236">
    <property type="entry name" value="Znf_C2H2_sf"/>
</dbReference>
<dbReference type="SUPFAM" id="SSF57667">
    <property type="entry name" value="beta-beta-alpha zinc fingers"/>
    <property type="match status" value="4"/>
</dbReference>
<dbReference type="GO" id="GO:0008270">
    <property type="term" value="F:zinc ion binding"/>
    <property type="evidence" value="ECO:0007669"/>
    <property type="project" value="UniProtKB-KW"/>
</dbReference>
<dbReference type="Pfam" id="PF00096">
    <property type="entry name" value="zf-C2H2"/>
    <property type="match status" value="1"/>
</dbReference>
<evidence type="ECO:0000256" key="4">
    <source>
        <dbReference type="ARBA" id="ARBA00022771"/>
    </source>
</evidence>
<evidence type="ECO:0000256" key="7">
    <source>
        <dbReference type="PROSITE-ProRule" id="PRU00042"/>
    </source>
</evidence>
<dbReference type="FunFam" id="3.30.160.60:FF:000446">
    <property type="entry name" value="Zinc finger protein"/>
    <property type="match status" value="1"/>
</dbReference>
<dbReference type="InterPro" id="IPR013087">
    <property type="entry name" value="Znf_C2H2_type"/>
</dbReference>